<dbReference type="NCBIfam" id="NF008453">
    <property type="entry name" value="PRK11308.1"/>
    <property type="match status" value="2"/>
</dbReference>
<dbReference type="PANTHER" id="PTHR43776:SF7">
    <property type="entry name" value="D,D-DIPEPTIDE TRANSPORT ATP-BINDING PROTEIN DDPF-RELATED"/>
    <property type="match status" value="1"/>
</dbReference>
<keyword evidence="3" id="KW-0813">Transport</keyword>
<dbReference type="PROSITE" id="PS00211">
    <property type="entry name" value="ABC_TRANSPORTER_1"/>
    <property type="match status" value="2"/>
</dbReference>
<dbReference type="CDD" id="cd03257">
    <property type="entry name" value="ABC_NikE_OppD_transporters"/>
    <property type="match status" value="2"/>
</dbReference>
<feature type="domain" description="ABC transporter" evidence="6">
    <location>
        <begin position="8"/>
        <end position="262"/>
    </location>
</feature>
<dbReference type="RefSeq" id="WP_128230836.1">
    <property type="nucleotide sequence ID" value="NZ_SAUY01000001.1"/>
</dbReference>
<feature type="domain" description="ABC transporter" evidence="6">
    <location>
        <begin position="290"/>
        <end position="532"/>
    </location>
</feature>
<dbReference type="InterPro" id="IPR050319">
    <property type="entry name" value="ABC_transp_ATP-bind"/>
</dbReference>
<dbReference type="GO" id="GO:0015833">
    <property type="term" value="P:peptide transport"/>
    <property type="evidence" value="ECO:0007669"/>
    <property type="project" value="InterPro"/>
</dbReference>
<name>A0A443KQ16_9RHOB</name>
<evidence type="ECO:0000313" key="8">
    <source>
        <dbReference type="Proteomes" id="UP000284451"/>
    </source>
</evidence>
<evidence type="ECO:0000259" key="6">
    <source>
        <dbReference type="PROSITE" id="PS50893"/>
    </source>
</evidence>
<dbReference type="EMBL" id="SAUY01000001">
    <property type="protein sequence ID" value="RWR34908.1"/>
    <property type="molecule type" value="Genomic_DNA"/>
</dbReference>
<dbReference type="GO" id="GO:0005524">
    <property type="term" value="F:ATP binding"/>
    <property type="evidence" value="ECO:0007669"/>
    <property type="project" value="UniProtKB-KW"/>
</dbReference>
<evidence type="ECO:0000313" key="7">
    <source>
        <dbReference type="EMBL" id="RWR34908.1"/>
    </source>
</evidence>
<evidence type="ECO:0000256" key="3">
    <source>
        <dbReference type="ARBA" id="ARBA00022448"/>
    </source>
</evidence>
<dbReference type="GO" id="GO:0055085">
    <property type="term" value="P:transmembrane transport"/>
    <property type="evidence" value="ECO:0007669"/>
    <property type="project" value="UniProtKB-ARBA"/>
</dbReference>
<keyword evidence="5 7" id="KW-0067">ATP-binding</keyword>
<dbReference type="PANTHER" id="PTHR43776">
    <property type="entry name" value="TRANSPORT ATP-BINDING PROTEIN"/>
    <property type="match status" value="1"/>
</dbReference>
<gene>
    <name evidence="7" type="ORF">D2T29_00050</name>
</gene>
<comment type="similarity">
    <text evidence="2">Belongs to the ABC transporter superfamily.</text>
</comment>
<evidence type="ECO:0000256" key="2">
    <source>
        <dbReference type="ARBA" id="ARBA00005417"/>
    </source>
</evidence>
<dbReference type="InterPro" id="IPR017871">
    <property type="entry name" value="ABC_transporter-like_CS"/>
</dbReference>
<evidence type="ECO:0000256" key="5">
    <source>
        <dbReference type="ARBA" id="ARBA00022840"/>
    </source>
</evidence>
<organism evidence="7 8">
    <name type="scientific">Paenirhodobacter populi</name>
    <dbReference type="NCBI Taxonomy" id="2306993"/>
    <lineage>
        <taxon>Bacteria</taxon>
        <taxon>Pseudomonadati</taxon>
        <taxon>Pseudomonadota</taxon>
        <taxon>Alphaproteobacteria</taxon>
        <taxon>Rhodobacterales</taxon>
        <taxon>Rhodobacter group</taxon>
        <taxon>Paenirhodobacter</taxon>
    </lineage>
</organism>
<dbReference type="Pfam" id="PF08352">
    <property type="entry name" value="oligo_HPY"/>
    <property type="match status" value="2"/>
</dbReference>
<dbReference type="InterPro" id="IPR027417">
    <property type="entry name" value="P-loop_NTPase"/>
</dbReference>
<comment type="subcellular location">
    <subcellularLocation>
        <location evidence="1">Cell inner membrane</location>
        <topology evidence="1">Peripheral membrane protein</topology>
    </subcellularLocation>
</comment>
<protein>
    <submittedName>
        <fullName evidence="7">ABC transporter ATP-binding protein</fullName>
    </submittedName>
</protein>
<proteinExistence type="inferred from homology"/>
<dbReference type="GO" id="GO:0005886">
    <property type="term" value="C:plasma membrane"/>
    <property type="evidence" value="ECO:0007669"/>
    <property type="project" value="UniProtKB-SubCell"/>
</dbReference>
<dbReference type="Gene3D" id="3.40.50.300">
    <property type="entry name" value="P-loop containing nucleotide triphosphate hydrolases"/>
    <property type="match status" value="2"/>
</dbReference>
<sequence>MKSPLIEIRDLHLSFTNGTAETEILHGVDLNLQRGEILGVIGESGSGKTMTGMALLRLLPDNARVRAGKMDFDGSALPPLTETEFNGLRGIRLAMIFQDPSGSFNPAKRIFWHFRQILNRSRLKSTSRYPDSSRTRETALQLMRDVGIKRAEEVLDLYPHQLSGGMLQRVLIALVLALEPDLIVADEPTTNLDKIVERQILDLFLDLRSRLDAGIIFVTHDMGVAASLCDRIAVMRYGEVLETGPARQIFEDPQHEYTQLLISTAREISDAPVKAAPAADLPPAPALFSLENIDLTFPASGARPPFKALQSVSLDIREGEILGLVGESGSGKTTLGRTLLRLYEPSAGRLTYRGQDITHISERAMRPMRRELQMVFQDPGSSFNPRYTMGRSMADALRMAGGPKDRIRERITGLFTRVGLTEAHADRFPHELSGGQLQRVGIARAVALDPRLIVADEAVSKLDVSVRSGVLRLFREIQREKQLSMVFITHDLEVARFMCDRIAILYHGKLLEIGPTARIFDAPGHEYTKALLSTLDYGLGGAKFGERAV</sequence>
<dbReference type="AlphaFoldDB" id="A0A443KQ16"/>
<reference evidence="7 8" key="1">
    <citation type="submission" date="2019-01" db="EMBL/GenBank/DDBJ databases">
        <title>Sinorhodobacter populi sp. nov. isolated from the symptomatic bark tissue of Populus euramericana canker.</title>
        <authorList>
            <person name="Xu G."/>
        </authorList>
    </citation>
    <scope>NUCLEOTIDE SEQUENCE [LARGE SCALE GENOMIC DNA]</scope>
    <source>
        <strain evidence="7 8">07D10-4-3</strain>
    </source>
</reference>
<evidence type="ECO:0000256" key="1">
    <source>
        <dbReference type="ARBA" id="ARBA00004417"/>
    </source>
</evidence>
<dbReference type="InterPro" id="IPR013563">
    <property type="entry name" value="Oligopep_ABC_C"/>
</dbReference>
<accession>A0A443KQ16</accession>
<dbReference type="Pfam" id="PF00005">
    <property type="entry name" value="ABC_tran"/>
    <property type="match status" value="2"/>
</dbReference>
<evidence type="ECO:0000256" key="4">
    <source>
        <dbReference type="ARBA" id="ARBA00022741"/>
    </source>
</evidence>
<dbReference type="SUPFAM" id="SSF52540">
    <property type="entry name" value="P-loop containing nucleoside triphosphate hydrolases"/>
    <property type="match status" value="2"/>
</dbReference>
<reference evidence="7 8" key="2">
    <citation type="submission" date="2019-01" db="EMBL/GenBank/DDBJ databases">
        <authorList>
            <person name="Li Y."/>
        </authorList>
    </citation>
    <scope>NUCLEOTIDE SEQUENCE [LARGE SCALE GENOMIC DNA]</scope>
    <source>
        <strain evidence="7 8">07D10-4-3</strain>
    </source>
</reference>
<comment type="caution">
    <text evidence="7">The sequence shown here is derived from an EMBL/GenBank/DDBJ whole genome shotgun (WGS) entry which is preliminary data.</text>
</comment>
<dbReference type="GO" id="GO:0016887">
    <property type="term" value="F:ATP hydrolysis activity"/>
    <property type="evidence" value="ECO:0007669"/>
    <property type="project" value="InterPro"/>
</dbReference>
<keyword evidence="4" id="KW-0547">Nucleotide-binding</keyword>
<dbReference type="PROSITE" id="PS50893">
    <property type="entry name" value="ABC_TRANSPORTER_2"/>
    <property type="match status" value="2"/>
</dbReference>
<dbReference type="Proteomes" id="UP000284451">
    <property type="component" value="Unassembled WGS sequence"/>
</dbReference>
<dbReference type="SMART" id="SM00382">
    <property type="entry name" value="AAA"/>
    <property type="match status" value="2"/>
</dbReference>
<dbReference type="InterPro" id="IPR003439">
    <property type="entry name" value="ABC_transporter-like_ATP-bd"/>
</dbReference>
<dbReference type="InterPro" id="IPR003593">
    <property type="entry name" value="AAA+_ATPase"/>
</dbReference>